<organism evidence="2 3">
    <name type="scientific">Candidatus Curtissbacteria bacterium RIFCSPHIGHO2_12_FULL_38_9b</name>
    <dbReference type="NCBI Taxonomy" id="1797720"/>
    <lineage>
        <taxon>Bacteria</taxon>
        <taxon>Candidatus Curtissiibacteriota</taxon>
    </lineage>
</organism>
<reference evidence="2 3" key="1">
    <citation type="journal article" date="2016" name="Nat. Commun.">
        <title>Thousands of microbial genomes shed light on interconnected biogeochemical processes in an aquifer system.</title>
        <authorList>
            <person name="Anantharaman K."/>
            <person name="Brown C.T."/>
            <person name="Hug L.A."/>
            <person name="Sharon I."/>
            <person name="Castelle C.J."/>
            <person name="Probst A.J."/>
            <person name="Thomas B.C."/>
            <person name="Singh A."/>
            <person name="Wilkins M.J."/>
            <person name="Karaoz U."/>
            <person name="Brodie E.L."/>
            <person name="Williams K.H."/>
            <person name="Hubbard S.S."/>
            <person name="Banfield J.F."/>
        </authorList>
    </citation>
    <scope>NUCLEOTIDE SEQUENCE [LARGE SCALE GENOMIC DNA]</scope>
</reference>
<keyword evidence="1" id="KW-1133">Transmembrane helix</keyword>
<evidence type="ECO:0000256" key="1">
    <source>
        <dbReference type="SAM" id="Phobius"/>
    </source>
</evidence>
<feature type="transmembrane region" description="Helical" evidence="1">
    <location>
        <begin position="75"/>
        <end position="96"/>
    </location>
</feature>
<gene>
    <name evidence="2" type="ORF">A3F02_01220</name>
</gene>
<name>A0A1F5GT29_9BACT</name>
<keyword evidence="1" id="KW-0812">Transmembrane</keyword>
<dbReference type="Proteomes" id="UP000176666">
    <property type="component" value="Unassembled WGS sequence"/>
</dbReference>
<proteinExistence type="predicted"/>
<sequence length="98" mass="11170">MSIFILSPILLLIVRTDSKRKIVKISFITILATLIPILLYYGIGWRQIGYRYALDFAPFLLIPLVIALKKINIKTIGILVLSGVLITWFFIFEFLAGL</sequence>
<accession>A0A1F5GT29</accession>
<comment type="caution">
    <text evidence="2">The sequence shown here is derived from an EMBL/GenBank/DDBJ whole genome shotgun (WGS) entry which is preliminary data.</text>
</comment>
<evidence type="ECO:0000313" key="3">
    <source>
        <dbReference type="Proteomes" id="UP000176666"/>
    </source>
</evidence>
<feature type="transmembrane region" description="Helical" evidence="1">
    <location>
        <begin position="21"/>
        <end position="43"/>
    </location>
</feature>
<evidence type="ECO:0000313" key="2">
    <source>
        <dbReference type="EMBL" id="OGD95046.1"/>
    </source>
</evidence>
<keyword evidence="1" id="KW-0472">Membrane</keyword>
<dbReference type="AlphaFoldDB" id="A0A1F5GT29"/>
<protein>
    <submittedName>
        <fullName evidence="2">Uncharacterized protein</fullName>
    </submittedName>
</protein>
<dbReference type="EMBL" id="MFBJ01000066">
    <property type="protein sequence ID" value="OGD95046.1"/>
    <property type="molecule type" value="Genomic_DNA"/>
</dbReference>
<feature type="transmembrane region" description="Helical" evidence="1">
    <location>
        <begin position="49"/>
        <end position="68"/>
    </location>
</feature>